<dbReference type="Proteomes" id="UP001057532">
    <property type="component" value="Chromosome"/>
</dbReference>
<gene>
    <name evidence="1" type="ORF">M8332_06550</name>
</gene>
<sequence length="145" mass="16046">MSDNETATKLIQTYFQQHHITTMAINNLARAYQGQYSRLPDQETTATWLTDLLRKPTIWQPALVVIAMVKAAPTFPKVLANVPTAELWQPQLLQIASVNGTIGISNYFEITCNQRALCTRYLPNPDPLALAFSAALSAQLAQADS</sequence>
<evidence type="ECO:0000313" key="2">
    <source>
        <dbReference type="Proteomes" id="UP001057532"/>
    </source>
</evidence>
<accession>A0ABY5C388</accession>
<evidence type="ECO:0000313" key="1">
    <source>
        <dbReference type="EMBL" id="USS93247.1"/>
    </source>
</evidence>
<dbReference type="RefSeq" id="WP_252780052.1">
    <property type="nucleotide sequence ID" value="NZ_CP097478.1"/>
</dbReference>
<dbReference type="EMBL" id="CP097478">
    <property type="protein sequence ID" value="USS93247.1"/>
    <property type="molecule type" value="Genomic_DNA"/>
</dbReference>
<proteinExistence type="predicted"/>
<reference evidence="1" key="1">
    <citation type="submission" date="2022-05" db="EMBL/GenBank/DDBJ databases">
        <authorList>
            <person name="Oliphant S.A."/>
            <person name="Watson-Haigh N.S."/>
            <person name="Sumby K.M."/>
            <person name="Gardner J.M."/>
            <person name="Jiranek V."/>
        </authorList>
    </citation>
    <scope>NUCLEOTIDE SEQUENCE</scope>
    <source>
        <strain evidence="1">Ru20-1</strain>
    </source>
</reference>
<keyword evidence="2" id="KW-1185">Reference proteome</keyword>
<protein>
    <submittedName>
        <fullName evidence="1">Uncharacterized protein</fullName>
    </submittedName>
</protein>
<name>A0ABY5C388_9LACO</name>
<organism evidence="1 2">
    <name type="scientific">Fructilactobacillus ixorae</name>
    <dbReference type="NCBI Taxonomy" id="1750535"/>
    <lineage>
        <taxon>Bacteria</taxon>
        <taxon>Bacillati</taxon>
        <taxon>Bacillota</taxon>
        <taxon>Bacilli</taxon>
        <taxon>Lactobacillales</taxon>
        <taxon>Lactobacillaceae</taxon>
        <taxon>Fructilactobacillus</taxon>
    </lineage>
</organism>